<dbReference type="InterPro" id="IPR050882">
    <property type="entry name" value="Prepilin_peptidase/N-MTase"/>
</dbReference>
<evidence type="ECO:0000256" key="6">
    <source>
        <dbReference type="ARBA" id="ARBA00023136"/>
    </source>
</evidence>
<feature type="transmembrane region" description="Helical" evidence="7">
    <location>
        <begin position="6"/>
        <end position="27"/>
    </location>
</feature>
<comment type="similarity">
    <text evidence="2">Belongs to the peptidase A24 family.</text>
</comment>
<dbReference type="PANTHER" id="PTHR30487:SF0">
    <property type="entry name" value="PREPILIN LEADER PEPTIDASE_N-METHYLTRANSFERASE-RELATED"/>
    <property type="match status" value="1"/>
</dbReference>
<keyword evidence="5 7" id="KW-1133">Transmembrane helix</keyword>
<dbReference type="Gene3D" id="1.20.120.1220">
    <property type="match status" value="1"/>
</dbReference>
<keyword evidence="11" id="KW-1185">Reference proteome</keyword>
<dbReference type="EMBL" id="FNHF01000007">
    <property type="protein sequence ID" value="SDM98352.1"/>
    <property type="molecule type" value="Genomic_DNA"/>
</dbReference>
<evidence type="ECO:0000256" key="1">
    <source>
        <dbReference type="ARBA" id="ARBA00004651"/>
    </source>
</evidence>
<evidence type="ECO:0000256" key="5">
    <source>
        <dbReference type="ARBA" id="ARBA00022989"/>
    </source>
</evidence>
<reference evidence="11" key="1">
    <citation type="submission" date="2016-10" db="EMBL/GenBank/DDBJ databases">
        <authorList>
            <person name="Varghese N."/>
            <person name="Submissions S."/>
        </authorList>
    </citation>
    <scope>NUCLEOTIDE SEQUENCE [LARGE SCALE GENOMIC DNA]</scope>
    <source>
        <strain evidence="11">CGMCC 1.6199</strain>
    </source>
</reference>
<feature type="transmembrane region" description="Helical" evidence="7">
    <location>
        <begin position="127"/>
        <end position="144"/>
    </location>
</feature>
<feature type="transmembrane region" description="Helical" evidence="7">
    <location>
        <begin position="192"/>
        <end position="212"/>
    </location>
</feature>
<dbReference type="GO" id="GO:0032259">
    <property type="term" value="P:methylation"/>
    <property type="evidence" value="ECO:0007669"/>
    <property type="project" value="UniProtKB-KW"/>
</dbReference>
<evidence type="ECO:0000256" key="4">
    <source>
        <dbReference type="ARBA" id="ARBA00022692"/>
    </source>
</evidence>
<dbReference type="Proteomes" id="UP000182347">
    <property type="component" value="Unassembled WGS sequence"/>
</dbReference>
<evidence type="ECO:0000259" key="9">
    <source>
        <dbReference type="Pfam" id="PF06750"/>
    </source>
</evidence>
<comment type="subcellular location">
    <subcellularLocation>
        <location evidence="1">Cell membrane</location>
        <topology evidence="1">Multi-pass membrane protein</topology>
    </subcellularLocation>
</comment>
<gene>
    <name evidence="10" type="ORF">SAMN05216244_3899</name>
</gene>
<feature type="transmembrane region" description="Helical" evidence="7">
    <location>
        <begin position="75"/>
        <end position="94"/>
    </location>
</feature>
<dbReference type="Pfam" id="PF06750">
    <property type="entry name" value="A24_N_bact"/>
    <property type="match status" value="1"/>
</dbReference>
<dbReference type="AlphaFoldDB" id="A0A1G9XNE5"/>
<accession>A0A1G9XNE5</accession>
<evidence type="ECO:0000313" key="10">
    <source>
        <dbReference type="EMBL" id="SDM98352.1"/>
    </source>
</evidence>
<name>A0A1G9XNE5_9BACI</name>
<dbReference type="GO" id="GO:0005886">
    <property type="term" value="C:plasma membrane"/>
    <property type="evidence" value="ECO:0007669"/>
    <property type="project" value="UniProtKB-SubCell"/>
</dbReference>
<feature type="transmembrane region" description="Helical" evidence="7">
    <location>
        <begin position="100"/>
        <end position="120"/>
    </location>
</feature>
<proteinExistence type="inferred from homology"/>
<organism evidence="10 11">
    <name type="scientific">Sediminibacillus halophilus</name>
    <dbReference type="NCBI Taxonomy" id="482461"/>
    <lineage>
        <taxon>Bacteria</taxon>
        <taxon>Bacillati</taxon>
        <taxon>Bacillota</taxon>
        <taxon>Bacilli</taxon>
        <taxon>Bacillales</taxon>
        <taxon>Bacillaceae</taxon>
        <taxon>Sediminibacillus</taxon>
    </lineage>
</organism>
<dbReference type="InterPro" id="IPR000045">
    <property type="entry name" value="Prepilin_IV_endopep_pep"/>
</dbReference>
<feature type="transmembrane region" description="Helical" evidence="7">
    <location>
        <begin position="150"/>
        <end position="171"/>
    </location>
</feature>
<keyword evidence="10" id="KW-0808">Transferase</keyword>
<dbReference type="PANTHER" id="PTHR30487">
    <property type="entry name" value="TYPE 4 PREPILIN-LIKE PROTEINS LEADER PEPTIDE-PROCESSING ENZYME"/>
    <property type="match status" value="1"/>
</dbReference>
<dbReference type="GO" id="GO:0008168">
    <property type="term" value="F:methyltransferase activity"/>
    <property type="evidence" value="ECO:0007669"/>
    <property type="project" value="UniProtKB-KW"/>
</dbReference>
<dbReference type="OrthoDB" id="9789291at2"/>
<dbReference type="RefSeq" id="WP_074600878.1">
    <property type="nucleotide sequence ID" value="NZ_FNHF01000007.1"/>
</dbReference>
<keyword evidence="10" id="KW-0489">Methyltransferase</keyword>
<dbReference type="GO" id="GO:0004190">
    <property type="term" value="F:aspartic-type endopeptidase activity"/>
    <property type="evidence" value="ECO:0007669"/>
    <property type="project" value="InterPro"/>
</dbReference>
<evidence type="ECO:0000256" key="3">
    <source>
        <dbReference type="ARBA" id="ARBA00022475"/>
    </source>
</evidence>
<dbReference type="STRING" id="482461.SAMN05216244_3899"/>
<dbReference type="Pfam" id="PF01478">
    <property type="entry name" value="Peptidase_A24"/>
    <property type="match status" value="1"/>
</dbReference>
<feature type="domain" description="Prepilin type IV endopeptidase peptidase" evidence="8">
    <location>
        <begin position="104"/>
        <end position="208"/>
    </location>
</feature>
<feature type="domain" description="Prepilin peptidase A24 N-terminal" evidence="9">
    <location>
        <begin position="11"/>
        <end position="94"/>
    </location>
</feature>
<evidence type="ECO:0000256" key="2">
    <source>
        <dbReference type="ARBA" id="ARBA00005801"/>
    </source>
</evidence>
<dbReference type="GO" id="GO:0006465">
    <property type="term" value="P:signal peptide processing"/>
    <property type="evidence" value="ECO:0007669"/>
    <property type="project" value="TreeGrafter"/>
</dbReference>
<keyword evidence="3" id="KW-1003">Cell membrane</keyword>
<protein>
    <submittedName>
        <fullName evidence="10">Leader peptidase (Prepilin peptidase) / N-methyltransferase</fullName>
    </submittedName>
</protein>
<sequence>MTIFYLCYFFILGLILGSFFNVVGMRVPRRQLFAENRSYCPHCRRSLQWFELIPVLSYLLQKGHCRHCRGRISPLYPVTELGTGLLFAVCFWHFGFQPELLVALLLISMLAIILVSDLRYMEIPDRVLLLFLPLFLAGRIISPLDPWWTPIIGGIAGVLQLAAIIIASRGGMGAGDMKLFGVLGIVLGWKKVLLAFFISTVYGAVITLFLLASKRIERKKPVPFGPFIVLGSLTVYFFGDKLFNWYLTSFF</sequence>
<dbReference type="InterPro" id="IPR010627">
    <property type="entry name" value="Prepilin_pept_A24_N"/>
</dbReference>
<evidence type="ECO:0000256" key="7">
    <source>
        <dbReference type="SAM" id="Phobius"/>
    </source>
</evidence>
<feature type="transmembrane region" description="Helical" evidence="7">
    <location>
        <begin position="224"/>
        <end position="247"/>
    </location>
</feature>
<evidence type="ECO:0000313" key="11">
    <source>
        <dbReference type="Proteomes" id="UP000182347"/>
    </source>
</evidence>
<keyword evidence="4 7" id="KW-0812">Transmembrane</keyword>
<keyword evidence="6 7" id="KW-0472">Membrane</keyword>
<evidence type="ECO:0000259" key="8">
    <source>
        <dbReference type="Pfam" id="PF01478"/>
    </source>
</evidence>